<dbReference type="SMART" id="SM00355">
    <property type="entry name" value="ZnF_C2H2"/>
    <property type="match status" value="8"/>
</dbReference>
<keyword evidence="7" id="KW-0812">Transmembrane</keyword>
<evidence type="ECO:0000256" key="1">
    <source>
        <dbReference type="ARBA" id="ARBA00022723"/>
    </source>
</evidence>
<dbReference type="PROSITE" id="PS00028">
    <property type="entry name" value="ZINC_FINGER_C2H2_1"/>
    <property type="match status" value="6"/>
</dbReference>
<feature type="domain" description="C2H2-type" evidence="8">
    <location>
        <begin position="446"/>
        <end position="473"/>
    </location>
</feature>
<keyword evidence="7" id="KW-1133">Transmembrane helix</keyword>
<feature type="region of interest" description="Disordered" evidence="6">
    <location>
        <begin position="198"/>
        <end position="232"/>
    </location>
</feature>
<dbReference type="OrthoDB" id="1095242at2759"/>
<gene>
    <name evidence="9" type="ORF">CTI12_AA589840</name>
</gene>
<dbReference type="GO" id="GO:0008270">
    <property type="term" value="F:zinc ion binding"/>
    <property type="evidence" value="ECO:0007669"/>
    <property type="project" value="UniProtKB-KW"/>
</dbReference>
<dbReference type="EMBL" id="PKPP01016668">
    <property type="protein sequence ID" value="PWA37517.1"/>
    <property type="molecule type" value="Genomic_DNA"/>
</dbReference>
<name>A0A2U1KL61_ARTAN</name>
<reference evidence="9 10" key="1">
    <citation type="journal article" date="2018" name="Mol. Plant">
        <title>The genome of Artemisia annua provides insight into the evolution of Asteraceae family and artemisinin biosynthesis.</title>
        <authorList>
            <person name="Shen Q."/>
            <person name="Zhang L."/>
            <person name="Liao Z."/>
            <person name="Wang S."/>
            <person name="Yan T."/>
            <person name="Shi P."/>
            <person name="Liu M."/>
            <person name="Fu X."/>
            <person name="Pan Q."/>
            <person name="Wang Y."/>
            <person name="Lv Z."/>
            <person name="Lu X."/>
            <person name="Zhang F."/>
            <person name="Jiang W."/>
            <person name="Ma Y."/>
            <person name="Chen M."/>
            <person name="Hao X."/>
            <person name="Li L."/>
            <person name="Tang Y."/>
            <person name="Lv G."/>
            <person name="Zhou Y."/>
            <person name="Sun X."/>
            <person name="Brodelius P.E."/>
            <person name="Rose J.K.C."/>
            <person name="Tang K."/>
        </authorList>
    </citation>
    <scope>NUCLEOTIDE SEQUENCE [LARGE SCALE GENOMIC DNA]</scope>
    <source>
        <strain evidence="10">cv. Huhao1</strain>
        <tissue evidence="9">Leaf</tissue>
    </source>
</reference>
<dbReference type="InterPro" id="IPR019273">
    <property type="entry name" value="Lunapark_Znf"/>
</dbReference>
<dbReference type="PANTHER" id="PTHR22166:SF30">
    <property type="entry name" value="LUNAPARK DOMAIN-CONTAINING PROTEIN"/>
    <property type="match status" value="1"/>
</dbReference>
<feature type="region of interest" description="Disordered" evidence="6">
    <location>
        <begin position="374"/>
        <end position="404"/>
    </location>
</feature>
<accession>A0A2U1KL61</accession>
<dbReference type="AlphaFoldDB" id="A0A2U1KL61"/>
<evidence type="ECO:0000259" key="8">
    <source>
        <dbReference type="PROSITE" id="PS50157"/>
    </source>
</evidence>
<keyword evidence="2" id="KW-0677">Repeat</keyword>
<proteinExistence type="predicted"/>
<dbReference type="GO" id="GO:0071782">
    <property type="term" value="C:endoplasmic reticulum tubular network"/>
    <property type="evidence" value="ECO:0007669"/>
    <property type="project" value="TreeGrafter"/>
</dbReference>
<protein>
    <submittedName>
        <fullName evidence="9">Lunapark domain-containing protein</fullName>
    </submittedName>
</protein>
<dbReference type="InterPro" id="IPR036236">
    <property type="entry name" value="Znf_C2H2_sf"/>
</dbReference>
<keyword evidence="3 5" id="KW-0863">Zinc-finger</keyword>
<dbReference type="Pfam" id="PF10058">
    <property type="entry name" value="Zn_ribbon_10"/>
    <property type="match status" value="1"/>
</dbReference>
<evidence type="ECO:0000256" key="6">
    <source>
        <dbReference type="SAM" id="MobiDB-lite"/>
    </source>
</evidence>
<feature type="transmembrane region" description="Helical" evidence="7">
    <location>
        <begin position="68"/>
        <end position="89"/>
    </location>
</feature>
<dbReference type="FunFam" id="3.30.160.60:FF:000100">
    <property type="entry name" value="Zinc finger 45-like"/>
    <property type="match status" value="1"/>
</dbReference>
<evidence type="ECO:0000256" key="2">
    <source>
        <dbReference type="ARBA" id="ARBA00022737"/>
    </source>
</evidence>
<evidence type="ECO:0000313" key="10">
    <source>
        <dbReference type="Proteomes" id="UP000245207"/>
    </source>
</evidence>
<dbReference type="Proteomes" id="UP000245207">
    <property type="component" value="Unassembled WGS sequence"/>
</dbReference>
<dbReference type="InterPro" id="IPR040115">
    <property type="entry name" value="Lnp"/>
</dbReference>
<evidence type="ECO:0000256" key="5">
    <source>
        <dbReference type="PROSITE-ProRule" id="PRU00042"/>
    </source>
</evidence>
<feature type="domain" description="C2H2-type" evidence="8">
    <location>
        <begin position="474"/>
        <end position="498"/>
    </location>
</feature>
<keyword evidence="10" id="KW-1185">Reference proteome</keyword>
<feature type="compositionally biased region" description="Polar residues" evidence="6">
    <location>
        <begin position="374"/>
        <end position="383"/>
    </location>
</feature>
<feature type="domain" description="C2H2-type" evidence="8">
    <location>
        <begin position="628"/>
        <end position="658"/>
    </location>
</feature>
<dbReference type="SUPFAM" id="SSF57667">
    <property type="entry name" value="beta-beta-alpha zinc fingers"/>
    <property type="match status" value="2"/>
</dbReference>
<evidence type="ECO:0000256" key="4">
    <source>
        <dbReference type="ARBA" id="ARBA00022833"/>
    </source>
</evidence>
<keyword evidence="1" id="KW-0479">Metal-binding</keyword>
<dbReference type="PANTHER" id="PTHR22166">
    <property type="entry name" value="ENDOPLASMIC RETICULUM JUNCTION FORMATION PROTEIN LUNAPARK"/>
    <property type="match status" value="1"/>
</dbReference>
<comment type="caution">
    <text evidence="9">The sequence shown here is derived from an EMBL/GenBank/DDBJ whole genome shotgun (WGS) entry which is preliminary data.</text>
</comment>
<feature type="domain" description="C2H2-type" evidence="8">
    <location>
        <begin position="501"/>
        <end position="531"/>
    </location>
</feature>
<feature type="domain" description="C2H2-type" evidence="8">
    <location>
        <begin position="538"/>
        <end position="567"/>
    </location>
</feature>
<dbReference type="PROSITE" id="PS50157">
    <property type="entry name" value="ZINC_FINGER_C2H2_2"/>
    <property type="match status" value="5"/>
</dbReference>
<dbReference type="Gene3D" id="3.30.160.60">
    <property type="entry name" value="Classic Zinc Finger"/>
    <property type="match status" value="5"/>
</dbReference>
<dbReference type="InterPro" id="IPR013087">
    <property type="entry name" value="Znf_C2H2_type"/>
</dbReference>
<evidence type="ECO:0000313" key="9">
    <source>
        <dbReference type="EMBL" id="PWA37517.1"/>
    </source>
</evidence>
<evidence type="ECO:0000256" key="7">
    <source>
        <dbReference type="SAM" id="Phobius"/>
    </source>
</evidence>
<feature type="transmembrane region" description="Helical" evidence="7">
    <location>
        <begin position="101"/>
        <end position="122"/>
    </location>
</feature>
<keyword evidence="4" id="KW-0862">Zinc</keyword>
<keyword evidence="7" id="KW-0472">Membrane</keyword>
<evidence type="ECO:0000256" key="3">
    <source>
        <dbReference type="ARBA" id="ARBA00022771"/>
    </source>
</evidence>
<organism evidence="9 10">
    <name type="scientific">Artemisia annua</name>
    <name type="common">Sweet wormwood</name>
    <dbReference type="NCBI Taxonomy" id="35608"/>
    <lineage>
        <taxon>Eukaryota</taxon>
        <taxon>Viridiplantae</taxon>
        <taxon>Streptophyta</taxon>
        <taxon>Embryophyta</taxon>
        <taxon>Tracheophyta</taxon>
        <taxon>Spermatophyta</taxon>
        <taxon>Magnoliopsida</taxon>
        <taxon>eudicotyledons</taxon>
        <taxon>Gunneridae</taxon>
        <taxon>Pentapetalae</taxon>
        <taxon>asterids</taxon>
        <taxon>campanulids</taxon>
        <taxon>Asterales</taxon>
        <taxon>Asteraceae</taxon>
        <taxon>Asteroideae</taxon>
        <taxon>Anthemideae</taxon>
        <taxon>Artemisiinae</taxon>
        <taxon>Artemisia</taxon>
    </lineage>
</organism>
<sequence>MADDKVEKEVDGEKKTTTKAKRGFWSRIWNGLFRSHGGDFEKRLQHISKEEATLLARMKRRSSSWRSTARNIIVISVLLEVGALGYAIITTRTAGLDWQMRALRVLPIFLLPALSSALYWALFSFTRMRDSSDQKAVDRLRAERQAKIDELKERTNYYITQQLIQKYDPDPAAKAAAASVLASKLGADSGLRVHLGDEFQQHSPTGKSHDVDPVTSTGLRKRNTSEAASKGGNDMEMTQHIENEIMTHNELVVEHHNPATYGSQDGGWLARLAQLLVGEDPSQSYALICGNCHMHNVLQLLLDDKCFGHIMVLTAKIDVLFIGLARKEDFPFITYYCPRCHALNRPRNSGPYTPSTSTLTSPTMQAADLNLIKQNSGSTTSSPPADPGHTSEKVSPTSSPVADTVDMSEKVSHVDCVLGFSDSGEHDEIKEKKDDREEVENRAKKEVCEECGVSFKKPAHLKQHMQSHSLERPFTCPVKDCNLSYRRKDHLTRHLIHHELLNCPIKKCTRKFSTQGDMERHVQEIHDKADDKNDENKHVCLEPGCGKAFRYASKLQKHENSHVQLETVEAFCGELGCMKFFTNKQCLMAHLQTCHQYINCEICGSKQLRKNIKRHLRTHEKVVSKERIRCCFEECKLTFSNNSNLRQHVKAAHLQEKPFVCSFSDCGMRFAYKHVRDNHEKTGRHVYTVGDFVEADAEFQSRPRGGTKRKLPAMIETLLKKRVLPPNESDCHDADYLSWLLSGVEEE</sequence>
<dbReference type="GO" id="GO:0071786">
    <property type="term" value="P:endoplasmic reticulum tubular network organization"/>
    <property type="evidence" value="ECO:0007669"/>
    <property type="project" value="InterPro"/>
</dbReference>
<dbReference type="Pfam" id="PF00096">
    <property type="entry name" value="zf-C2H2"/>
    <property type="match status" value="3"/>
</dbReference>